<dbReference type="Proteomes" id="UP001341840">
    <property type="component" value="Unassembled WGS sequence"/>
</dbReference>
<dbReference type="SUPFAM" id="SSF56112">
    <property type="entry name" value="Protein kinase-like (PK-like)"/>
    <property type="match status" value="1"/>
</dbReference>
<comment type="caution">
    <text evidence="1">The sequence shown here is derived from an EMBL/GenBank/DDBJ whole genome shotgun (WGS) entry which is preliminary data.</text>
</comment>
<sequence>MQMKPNDEMLDNMITWFRAAKSLDKRYFILSQEMVRDDQYIYFCYESFDHNLQTLMAAVVDMDVTEDEWRKVVIGCIKALHYLHKINVSHGHITPYNLVRSNSNGYLMGGVGDTFTPETMCNTEVFCDPFKHDVKCLVQVISSCIPPAMNNAELIYLVRFLESRET</sequence>
<organism evidence="1 2">
    <name type="scientific">Stylosanthes scabra</name>
    <dbReference type="NCBI Taxonomy" id="79078"/>
    <lineage>
        <taxon>Eukaryota</taxon>
        <taxon>Viridiplantae</taxon>
        <taxon>Streptophyta</taxon>
        <taxon>Embryophyta</taxon>
        <taxon>Tracheophyta</taxon>
        <taxon>Spermatophyta</taxon>
        <taxon>Magnoliopsida</taxon>
        <taxon>eudicotyledons</taxon>
        <taxon>Gunneridae</taxon>
        <taxon>Pentapetalae</taxon>
        <taxon>rosids</taxon>
        <taxon>fabids</taxon>
        <taxon>Fabales</taxon>
        <taxon>Fabaceae</taxon>
        <taxon>Papilionoideae</taxon>
        <taxon>50 kb inversion clade</taxon>
        <taxon>dalbergioids sensu lato</taxon>
        <taxon>Dalbergieae</taxon>
        <taxon>Pterocarpus clade</taxon>
        <taxon>Stylosanthes</taxon>
    </lineage>
</organism>
<gene>
    <name evidence="1" type="ORF">PIB30_113546</name>
</gene>
<reference evidence="1 2" key="1">
    <citation type="journal article" date="2023" name="Plants (Basel)">
        <title>Bridging the Gap: Combining Genomics and Transcriptomics Approaches to Understand Stylosanthes scabra, an Orphan Legume from the Brazilian Caatinga.</title>
        <authorList>
            <person name="Ferreira-Neto J.R.C."/>
            <person name="da Silva M.D."/>
            <person name="Binneck E."/>
            <person name="de Melo N.F."/>
            <person name="da Silva R.H."/>
            <person name="de Melo A.L.T.M."/>
            <person name="Pandolfi V."/>
            <person name="Bustamante F.O."/>
            <person name="Brasileiro-Vidal A.C."/>
            <person name="Benko-Iseppon A.M."/>
        </authorList>
    </citation>
    <scope>NUCLEOTIDE SEQUENCE [LARGE SCALE GENOMIC DNA]</scope>
    <source>
        <tissue evidence="1">Leaves</tissue>
    </source>
</reference>
<dbReference type="InterPro" id="IPR011009">
    <property type="entry name" value="Kinase-like_dom_sf"/>
</dbReference>
<dbReference type="EMBL" id="JASCZI010160357">
    <property type="protein sequence ID" value="MED6179057.1"/>
    <property type="molecule type" value="Genomic_DNA"/>
</dbReference>
<name>A0ABU6W067_9FABA</name>
<protein>
    <recommendedName>
        <fullName evidence="3">Protein kinase domain-containing protein</fullName>
    </recommendedName>
</protein>
<evidence type="ECO:0008006" key="3">
    <source>
        <dbReference type="Google" id="ProtNLM"/>
    </source>
</evidence>
<feature type="non-terminal residue" evidence="1">
    <location>
        <position position="166"/>
    </location>
</feature>
<evidence type="ECO:0000313" key="1">
    <source>
        <dbReference type="EMBL" id="MED6179057.1"/>
    </source>
</evidence>
<evidence type="ECO:0000313" key="2">
    <source>
        <dbReference type="Proteomes" id="UP001341840"/>
    </source>
</evidence>
<proteinExistence type="predicted"/>
<keyword evidence="2" id="KW-1185">Reference proteome</keyword>
<accession>A0ABU6W067</accession>
<dbReference type="Gene3D" id="1.10.510.10">
    <property type="entry name" value="Transferase(Phosphotransferase) domain 1"/>
    <property type="match status" value="1"/>
</dbReference>